<evidence type="ECO:0000256" key="4">
    <source>
        <dbReference type="SAM" id="Phobius"/>
    </source>
</evidence>
<keyword evidence="1 4" id="KW-0812">Transmembrane</keyword>
<evidence type="ECO:0000313" key="6">
    <source>
        <dbReference type="EMBL" id="SDH99541.1"/>
    </source>
</evidence>
<feature type="transmembrane region" description="Helical" evidence="4">
    <location>
        <begin position="79"/>
        <end position="97"/>
    </location>
</feature>
<keyword evidence="3 4" id="KW-0472">Membrane</keyword>
<feature type="transmembrane region" description="Helical" evidence="4">
    <location>
        <begin position="166"/>
        <end position="183"/>
    </location>
</feature>
<evidence type="ECO:0000313" key="7">
    <source>
        <dbReference type="Proteomes" id="UP000198854"/>
    </source>
</evidence>
<dbReference type="InterPro" id="IPR020846">
    <property type="entry name" value="MFS_dom"/>
</dbReference>
<feature type="transmembrane region" description="Helical" evidence="4">
    <location>
        <begin position="294"/>
        <end position="313"/>
    </location>
</feature>
<dbReference type="PROSITE" id="PS50850">
    <property type="entry name" value="MFS"/>
    <property type="match status" value="1"/>
</dbReference>
<feature type="transmembrane region" description="Helical" evidence="4">
    <location>
        <begin position="103"/>
        <end position="125"/>
    </location>
</feature>
<dbReference type="GO" id="GO:0005886">
    <property type="term" value="C:plasma membrane"/>
    <property type="evidence" value="ECO:0007669"/>
    <property type="project" value="TreeGrafter"/>
</dbReference>
<reference evidence="6 7" key="1">
    <citation type="submission" date="2016-10" db="EMBL/GenBank/DDBJ databases">
        <authorList>
            <person name="de Groot N.N."/>
        </authorList>
    </citation>
    <scope>NUCLEOTIDE SEQUENCE [LARGE SCALE GENOMIC DNA]</scope>
    <source>
        <strain evidence="6 7">CGMCC 1.10228</strain>
    </source>
</reference>
<proteinExistence type="predicted"/>
<accession>A0A1G8GZ03</accession>
<evidence type="ECO:0000256" key="2">
    <source>
        <dbReference type="ARBA" id="ARBA00022989"/>
    </source>
</evidence>
<keyword evidence="7" id="KW-1185">Reference proteome</keyword>
<protein>
    <submittedName>
        <fullName evidence="6">Predicted arabinose efflux permease, MFS family</fullName>
    </submittedName>
</protein>
<feature type="transmembrane region" description="Helical" evidence="4">
    <location>
        <begin position="325"/>
        <end position="345"/>
    </location>
</feature>
<dbReference type="EMBL" id="FNDD01000042">
    <property type="protein sequence ID" value="SDH99541.1"/>
    <property type="molecule type" value="Genomic_DNA"/>
</dbReference>
<feature type="transmembrane region" description="Helical" evidence="4">
    <location>
        <begin position="48"/>
        <end position="67"/>
    </location>
</feature>
<dbReference type="RefSeq" id="WP_425445129.1">
    <property type="nucleotide sequence ID" value="NZ_FNDD01000042.1"/>
</dbReference>
<dbReference type="GO" id="GO:0022857">
    <property type="term" value="F:transmembrane transporter activity"/>
    <property type="evidence" value="ECO:0007669"/>
    <property type="project" value="InterPro"/>
</dbReference>
<dbReference type="Gene3D" id="1.20.1250.20">
    <property type="entry name" value="MFS general substrate transporter like domains"/>
    <property type="match status" value="2"/>
</dbReference>
<name>A0A1G8GZ03_9VIBR</name>
<dbReference type="Pfam" id="PF07690">
    <property type="entry name" value="MFS_1"/>
    <property type="match status" value="1"/>
</dbReference>
<evidence type="ECO:0000256" key="1">
    <source>
        <dbReference type="ARBA" id="ARBA00022692"/>
    </source>
</evidence>
<sequence>MNTSMVATPNSMRVSVPVIALTFYAVASGYLMSLIPLMLPFYGLDTALAGWLASVFYAGLLIGAVAIEPILARIGHKNAFVWCLIAFMLTIIALPSLPYGSVWIVSRFIAGLAVAGIFVIVESWLLHGDERARAKRLGVYMAALYGGTSVGQFGIGILGISGAMPFIAIITSLFVAVMVLMFVRTEQPAHQHSNGFSLKSMSKLNHPALVGCLVSGLTLGALYGLMPLELSQKGIENQHIGSLMALIILGAMAVQPIVPWLSKLLGSTLLMAAFCLIGAAAATTAMLGTNLLDLSISLFVLGMALFALYPIAINLACKAVSADKIVSVTQVMLLSYSVGSVIGPVLGDMSMHSQHGLFGYLFAMLMATCIYMLISSAKRRHRAMAG</sequence>
<dbReference type="STRING" id="861298.SAMN04488136_14229"/>
<dbReference type="InterPro" id="IPR011701">
    <property type="entry name" value="MFS"/>
</dbReference>
<dbReference type="InterPro" id="IPR036259">
    <property type="entry name" value="MFS_trans_sf"/>
</dbReference>
<dbReference type="SUPFAM" id="SSF103473">
    <property type="entry name" value="MFS general substrate transporter"/>
    <property type="match status" value="1"/>
</dbReference>
<dbReference type="Proteomes" id="UP000198854">
    <property type="component" value="Unassembled WGS sequence"/>
</dbReference>
<evidence type="ECO:0000256" key="3">
    <source>
        <dbReference type="ARBA" id="ARBA00023136"/>
    </source>
</evidence>
<gene>
    <name evidence="6" type="ORF">SAMN04488136_14229</name>
</gene>
<feature type="domain" description="Major facilitator superfamily (MFS) profile" evidence="5">
    <location>
        <begin position="204"/>
        <end position="386"/>
    </location>
</feature>
<feature type="transmembrane region" description="Helical" evidence="4">
    <location>
        <begin position="357"/>
        <end position="374"/>
    </location>
</feature>
<feature type="transmembrane region" description="Helical" evidence="4">
    <location>
        <begin position="238"/>
        <end position="261"/>
    </location>
</feature>
<dbReference type="AlphaFoldDB" id="A0A1G8GZ03"/>
<organism evidence="6 7">
    <name type="scientific">Vibrio xiamenensis</name>
    <dbReference type="NCBI Taxonomy" id="861298"/>
    <lineage>
        <taxon>Bacteria</taxon>
        <taxon>Pseudomonadati</taxon>
        <taxon>Pseudomonadota</taxon>
        <taxon>Gammaproteobacteria</taxon>
        <taxon>Vibrionales</taxon>
        <taxon>Vibrionaceae</taxon>
        <taxon>Vibrio</taxon>
    </lineage>
</organism>
<dbReference type="PANTHER" id="PTHR23521">
    <property type="entry name" value="TRANSPORTER MFS SUPERFAMILY"/>
    <property type="match status" value="1"/>
</dbReference>
<feature type="transmembrane region" description="Helical" evidence="4">
    <location>
        <begin position="137"/>
        <end position="160"/>
    </location>
</feature>
<dbReference type="PANTHER" id="PTHR23521:SF2">
    <property type="entry name" value="TRANSPORTER MFS SUPERFAMILY"/>
    <property type="match status" value="1"/>
</dbReference>
<feature type="transmembrane region" description="Helical" evidence="4">
    <location>
        <begin position="204"/>
        <end position="226"/>
    </location>
</feature>
<keyword evidence="2 4" id="KW-1133">Transmembrane helix</keyword>
<evidence type="ECO:0000259" key="5">
    <source>
        <dbReference type="PROSITE" id="PS50850"/>
    </source>
</evidence>
<feature type="transmembrane region" description="Helical" evidence="4">
    <location>
        <begin position="268"/>
        <end position="288"/>
    </location>
</feature>
<feature type="transmembrane region" description="Helical" evidence="4">
    <location>
        <begin position="21"/>
        <end position="42"/>
    </location>
</feature>